<organism evidence="1 2">
    <name type="scientific">Archangium minus</name>
    <dbReference type="NCBI Taxonomy" id="83450"/>
    <lineage>
        <taxon>Bacteria</taxon>
        <taxon>Pseudomonadati</taxon>
        <taxon>Myxococcota</taxon>
        <taxon>Myxococcia</taxon>
        <taxon>Myxococcales</taxon>
        <taxon>Cystobacterineae</taxon>
        <taxon>Archangiaceae</taxon>
        <taxon>Archangium</taxon>
    </lineage>
</organism>
<evidence type="ECO:0000313" key="2">
    <source>
        <dbReference type="Proteomes" id="UP001611383"/>
    </source>
</evidence>
<proteinExistence type="predicted"/>
<reference evidence="1 2" key="1">
    <citation type="submission" date="2019-08" db="EMBL/GenBank/DDBJ databases">
        <title>Archangium and Cystobacter genomes.</title>
        <authorList>
            <person name="Chen I.-C.K."/>
            <person name="Wielgoss S."/>
        </authorList>
    </citation>
    <scope>NUCLEOTIDE SEQUENCE [LARGE SCALE GENOMIC DNA]</scope>
    <source>
        <strain evidence="1 2">Cbm 6</strain>
    </source>
</reference>
<accession>A0ABY9X665</accession>
<name>A0ABY9X665_9BACT</name>
<dbReference type="Proteomes" id="UP001611383">
    <property type="component" value="Chromosome"/>
</dbReference>
<keyword evidence="2" id="KW-1185">Reference proteome</keyword>
<evidence type="ECO:0000313" key="1">
    <source>
        <dbReference type="EMBL" id="WNG50819.1"/>
    </source>
</evidence>
<sequence>MLVYGDHEREVRPTEVLAALRERLRQLDTLPTGIVRHAALVSLFIEAGELAQGLLDADFAAQRQDELNPRSTACLALPLALARAIRYSHSSGFASYSPIPDEVIDTLERLELPERVTVKMPEGYAYYALYPELYLEAARSLRLLPRPPVVIGIRSIGTGLSCLVSAAAGTTTPPVTVRPGGHPFQRTLSLGPELERKLLAGAKESHVAIVDEGPGLSGSSFGAVADFLEDRGVPEDRLLFFPSHAGELGPMASERHRKRWARARRYTADFDALFVHPSDTRAPLVDWVEDVTGTAVGPLVDVSGGAWRRKHFPDERTWPAVHIQQERRKYLLLTARGTFLLKFAGLGTYGERRLARARQLSDASLTPPVEGLRHGFLIQRWLEGARPLPVARGLDRAELVARVGAYLGFRARRFLSEPGRGASLAKLLEMARYNTAQVLGDGYAEALGVWAPRLERLSAEVRPVETDNKLHAWEWLVLPDCRLLKTDAVDHHDAHDLVGCQDVAWDVVGAAVELGLDPAEQSILAEYVERASGRAVSAALMDFYRPCYLAFQLGHHVMAASALEGLVPEESARLRRAAERYTALLRDPAPTSYFA</sequence>
<evidence type="ECO:0008006" key="3">
    <source>
        <dbReference type="Google" id="ProtNLM"/>
    </source>
</evidence>
<protein>
    <recommendedName>
        <fullName evidence="3">Cell division protein FtsK</fullName>
    </recommendedName>
</protein>
<dbReference type="EMBL" id="CP043494">
    <property type="protein sequence ID" value="WNG50819.1"/>
    <property type="molecule type" value="Genomic_DNA"/>
</dbReference>
<dbReference type="RefSeq" id="WP_395810371.1">
    <property type="nucleotide sequence ID" value="NZ_CP043494.1"/>
</dbReference>
<gene>
    <name evidence="1" type="ORF">F0U60_46865</name>
</gene>